<dbReference type="RefSeq" id="WP_308702091.1">
    <property type="nucleotide sequence ID" value="NZ_AP027463.1"/>
</dbReference>
<keyword evidence="1" id="KW-0812">Transmembrane</keyword>
<comment type="caution">
    <text evidence="2">The sequence shown here is derived from an EMBL/GenBank/DDBJ whole genome shotgun (WGS) entry which is preliminary data.</text>
</comment>
<gene>
    <name evidence="2" type="ORF">RA086_01130</name>
</gene>
<evidence type="ECO:0000313" key="3">
    <source>
        <dbReference type="Proteomes" id="UP001227831"/>
    </source>
</evidence>
<accession>A0ABU1A5R2</accession>
<dbReference type="InterPro" id="IPR023346">
    <property type="entry name" value="Lysozyme-like_dom_sf"/>
</dbReference>
<keyword evidence="1" id="KW-0472">Membrane</keyword>
<dbReference type="Gene3D" id="3.30.386.10">
    <property type="entry name" value="Chitosanase, subunit A, domain 2"/>
    <property type="match status" value="1"/>
</dbReference>
<sequence length="271" mass="30358">MRKWWGWLVGMGILLGCSGGYWYYRLHQTIMTGNLRATTFALVSSAENSTLAYQKQYRYIADIGDGRGYTAGIIGFTSGTGDLLQVVKRYTTLQPNNQLKKYVPALKRVDGTASHRGLGPKFVKAWHHSAKDAKLVQAQNDLLNKQYLRPAIKAAQQDGLSPLGQYIYYDALVVHGPGNDGDSFGGIRRAAKQRARTPAQGGTTKAYLRTFLTVRARVMREESAHHDLSRLIAQWQFVCADKDRLQLPLTWKMYGDTYNLTPAKLIKLKAS</sequence>
<evidence type="ECO:0000313" key="2">
    <source>
        <dbReference type="EMBL" id="MDQ7936253.1"/>
    </source>
</evidence>
<dbReference type="CDD" id="cd00978">
    <property type="entry name" value="chitosanase_GH46"/>
    <property type="match status" value="1"/>
</dbReference>
<dbReference type="SUPFAM" id="SSF53955">
    <property type="entry name" value="Lysozyme-like"/>
    <property type="match status" value="1"/>
</dbReference>
<feature type="transmembrane region" description="Helical" evidence="1">
    <location>
        <begin position="6"/>
        <end position="24"/>
    </location>
</feature>
<protein>
    <submittedName>
        <fullName evidence="2">Chitosanase</fullName>
    </submittedName>
</protein>
<dbReference type="PROSITE" id="PS51257">
    <property type="entry name" value="PROKAR_LIPOPROTEIN"/>
    <property type="match status" value="1"/>
</dbReference>
<dbReference type="Pfam" id="PF01374">
    <property type="entry name" value="Glyco_hydro_46"/>
    <property type="match status" value="1"/>
</dbReference>
<dbReference type="PROSITE" id="PS60000">
    <property type="entry name" value="CHITOSANASE_46_80"/>
    <property type="match status" value="1"/>
</dbReference>
<proteinExistence type="predicted"/>
<evidence type="ECO:0000256" key="1">
    <source>
        <dbReference type="SAM" id="Phobius"/>
    </source>
</evidence>
<dbReference type="InterPro" id="IPR000400">
    <property type="entry name" value="Glyco_hydro_46"/>
</dbReference>
<keyword evidence="1" id="KW-1133">Transmembrane helix</keyword>
<dbReference type="InterPro" id="IPR023099">
    <property type="entry name" value="Glyco_hydro_46_N"/>
</dbReference>
<keyword evidence="3" id="KW-1185">Reference proteome</keyword>
<dbReference type="Proteomes" id="UP001227831">
    <property type="component" value="Unassembled WGS sequence"/>
</dbReference>
<reference evidence="2 3" key="1">
    <citation type="journal article" date="2023" name="Int. J. Syst. Evol. Microbiol.">
        <title>Lactiplantibacillus brownii sp. nov., a novel psychrotolerant species isolated from sauerkraut.</title>
        <authorList>
            <person name="Heng Y.C."/>
            <person name="Silvaraju S."/>
            <person name="Lee J.K.Y."/>
            <person name="Kittelmann S."/>
        </authorList>
    </citation>
    <scope>NUCLEOTIDE SEQUENCE [LARGE SCALE GENOMIC DNA]</scope>
    <source>
        <strain evidence="2 3">WILCCON 0030</strain>
    </source>
</reference>
<name>A0ABU1A5R2_9LACO</name>
<dbReference type="Gene3D" id="1.20.141.10">
    <property type="entry name" value="Chitosanase, subunit A, domain 1"/>
    <property type="match status" value="1"/>
</dbReference>
<dbReference type="EMBL" id="JAVCWF010000001">
    <property type="protein sequence ID" value="MDQ7936253.1"/>
    <property type="molecule type" value="Genomic_DNA"/>
</dbReference>
<organism evidence="2 3">
    <name type="scientific">Lactiplantibacillus brownii</name>
    <dbReference type="NCBI Taxonomy" id="3069269"/>
    <lineage>
        <taxon>Bacteria</taxon>
        <taxon>Bacillati</taxon>
        <taxon>Bacillota</taxon>
        <taxon>Bacilli</taxon>
        <taxon>Lactobacillales</taxon>
        <taxon>Lactobacillaceae</taxon>
        <taxon>Lactiplantibacillus</taxon>
    </lineage>
</organism>